<feature type="region of interest" description="Disordered" evidence="1">
    <location>
        <begin position="1"/>
        <end position="36"/>
    </location>
</feature>
<dbReference type="PaxDb" id="65489-OBART02G03570.1"/>
<evidence type="ECO:0000313" key="3">
    <source>
        <dbReference type="Proteomes" id="UP000026960"/>
    </source>
</evidence>
<proteinExistence type="predicted"/>
<name>A0A0D3F0L9_9ORYZ</name>
<organism evidence="2">
    <name type="scientific">Oryza barthii</name>
    <dbReference type="NCBI Taxonomy" id="65489"/>
    <lineage>
        <taxon>Eukaryota</taxon>
        <taxon>Viridiplantae</taxon>
        <taxon>Streptophyta</taxon>
        <taxon>Embryophyta</taxon>
        <taxon>Tracheophyta</taxon>
        <taxon>Spermatophyta</taxon>
        <taxon>Magnoliopsida</taxon>
        <taxon>Liliopsida</taxon>
        <taxon>Poales</taxon>
        <taxon>Poaceae</taxon>
        <taxon>BOP clade</taxon>
        <taxon>Oryzoideae</taxon>
        <taxon>Oryzeae</taxon>
        <taxon>Oryzinae</taxon>
        <taxon>Oryza</taxon>
    </lineage>
</organism>
<keyword evidence="3" id="KW-1185">Reference proteome</keyword>
<dbReference type="EnsemblPlants" id="OBART02G03570.1">
    <property type="protein sequence ID" value="OBART02G03570.1"/>
    <property type="gene ID" value="OBART02G03570"/>
</dbReference>
<dbReference type="Proteomes" id="UP000026960">
    <property type="component" value="Chromosome 2"/>
</dbReference>
<evidence type="ECO:0000313" key="2">
    <source>
        <dbReference type="EnsemblPlants" id="OBART02G03570.1"/>
    </source>
</evidence>
<dbReference type="HOGENOM" id="CLU_2124862_0_0_1"/>
<dbReference type="AlphaFoldDB" id="A0A0D3F0L9"/>
<reference evidence="2" key="1">
    <citation type="journal article" date="2009" name="Rice">
        <title>De Novo Next Generation Sequencing of Plant Genomes.</title>
        <authorList>
            <person name="Rounsley S."/>
            <person name="Marri P.R."/>
            <person name="Yu Y."/>
            <person name="He R."/>
            <person name="Sisneros N."/>
            <person name="Goicoechea J.L."/>
            <person name="Lee S.J."/>
            <person name="Angelova A."/>
            <person name="Kudrna D."/>
            <person name="Luo M."/>
            <person name="Affourtit J."/>
            <person name="Desany B."/>
            <person name="Knight J."/>
            <person name="Niazi F."/>
            <person name="Egholm M."/>
            <person name="Wing R.A."/>
        </authorList>
    </citation>
    <scope>NUCLEOTIDE SEQUENCE [LARGE SCALE GENOMIC DNA]</scope>
    <source>
        <strain evidence="2">cv. IRGC 105608</strain>
    </source>
</reference>
<evidence type="ECO:0000256" key="1">
    <source>
        <dbReference type="SAM" id="MobiDB-lite"/>
    </source>
</evidence>
<accession>A0A0D3F0L9</accession>
<feature type="compositionally biased region" description="Basic residues" evidence="1">
    <location>
        <begin position="20"/>
        <end position="32"/>
    </location>
</feature>
<dbReference type="Gramene" id="OBART02G03570.1">
    <property type="protein sequence ID" value="OBART02G03570.1"/>
    <property type="gene ID" value="OBART02G03570"/>
</dbReference>
<reference evidence="2" key="2">
    <citation type="submission" date="2015-03" db="UniProtKB">
        <authorList>
            <consortium name="EnsemblPlants"/>
        </authorList>
    </citation>
    <scope>IDENTIFICATION</scope>
</reference>
<sequence>MPTPTSPFGRPPPCLPYCRPGKKKKGRRRKGKKEAEGIEVKMEMKGLITAAHGGFSPCFGFLLGFRSSVGSEIGGIELLIYAAFIGRLSAESVFIQVVPLRNTTRVHLAIGEGK</sequence>
<protein>
    <submittedName>
        <fullName evidence="2">Uncharacterized protein</fullName>
    </submittedName>
</protein>
<feature type="compositionally biased region" description="Pro residues" evidence="1">
    <location>
        <begin position="1"/>
        <end position="15"/>
    </location>
</feature>